<dbReference type="SUPFAM" id="SSF56784">
    <property type="entry name" value="HAD-like"/>
    <property type="match status" value="1"/>
</dbReference>
<keyword evidence="2" id="KW-1185">Reference proteome</keyword>
<evidence type="ECO:0000313" key="2">
    <source>
        <dbReference type="Proteomes" id="UP000030002"/>
    </source>
</evidence>
<accession>A0A0A0J8U0</accession>
<sequence length="315" mass="32392">MVDRYAAIVCDLDGVVYRGDPAVPFAVESLREAGIPIQFATNNASRPPSAVGDHLRRLGLEVDDSSVATSSQAAAWVLSQHVEAGARVLAIGGQGVADALTDAGFVPVSAADEEPVAVVQGYGPAVTATDLAQAAYAVERGALWLATNTDHTLPTASGYAPGNGALVLAVGAAVGRGPDLVAGKPDEPLYLMCAERLGVAPGEVLAIGDRLETDIEGAHHAGMESLLVLTGVHGIRDAVTAPPQARPTWVAGDLRALVADVESLEPIASALGEEWNARDAAPTGSDVARVLPEVLAFLEARHVMSDGAPQRVRSE</sequence>
<dbReference type="Pfam" id="PF13242">
    <property type="entry name" value="Hydrolase_like"/>
    <property type="match status" value="1"/>
</dbReference>
<dbReference type="Gene3D" id="3.40.50.1000">
    <property type="entry name" value="HAD superfamily/HAD-like"/>
    <property type="match status" value="2"/>
</dbReference>
<dbReference type="eggNOG" id="COG0647">
    <property type="taxonomic scope" value="Bacteria"/>
</dbReference>
<dbReference type="STRING" id="1385520.N802_16655"/>
<dbReference type="InterPro" id="IPR006357">
    <property type="entry name" value="HAD-SF_hydro_IIA"/>
</dbReference>
<protein>
    <submittedName>
        <fullName evidence="1">Hydrolase</fullName>
    </submittedName>
</protein>
<dbReference type="InterPro" id="IPR036412">
    <property type="entry name" value="HAD-like_sf"/>
</dbReference>
<comment type="caution">
    <text evidence="1">The sequence shown here is derived from an EMBL/GenBank/DDBJ whole genome shotgun (WGS) entry which is preliminary data.</text>
</comment>
<dbReference type="AlphaFoldDB" id="A0A0A0J8U0"/>
<evidence type="ECO:0000313" key="1">
    <source>
        <dbReference type="EMBL" id="KGN32457.1"/>
    </source>
</evidence>
<dbReference type="Pfam" id="PF13344">
    <property type="entry name" value="Hydrolase_6"/>
    <property type="match status" value="1"/>
</dbReference>
<dbReference type="NCBIfam" id="TIGR01460">
    <property type="entry name" value="HAD-SF-IIA"/>
    <property type="match status" value="1"/>
</dbReference>
<dbReference type="Proteomes" id="UP000030002">
    <property type="component" value="Unassembled WGS sequence"/>
</dbReference>
<name>A0A0A0J8U0_9MICO</name>
<organism evidence="1 2">
    <name type="scientific">Knoellia sinensis KCTC 19936</name>
    <dbReference type="NCBI Taxonomy" id="1385520"/>
    <lineage>
        <taxon>Bacteria</taxon>
        <taxon>Bacillati</taxon>
        <taxon>Actinomycetota</taxon>
        <taxon>Actinomycetes</taxon>
        <taxon>Micrococcales</taxon>
        <taxon>Intrasporangiaceae</taxon>
        <taxon>Knoellia</taxon>
    </lineage>
</organism>
<keyword evidence="1" id="KW-0378">Hydrolase</keyword>
<proteinExistence type="predicted"/>
<dbReference type="EMBL" id="AVPJ01000006">
    <property type="protein sequence ID" value="KGN32457.1"/>
    <property type="molecule type" value="Genomic_DNA"/>
</dbReference>
<dbReference type="GO" id="GO:0005737">
    <property type="term" value="C:cytoplasm"/>
    <property type="evidence" value="ECO:0007669"/>
    <property type="project" value="TreeGrafter"/>
</dbReference>
<dbReference type="PANTHER" id="PTHR19288:SF95">
    <property type="entry name" value="D-GLYCEROL 3-PHOSPHATE PHOSPHATASE"/>
    <property type="match status" value="1"/>
</dbReference>
<reference evidence="1 2" key="1">
    <citation type="submission" date="2013-08" db="EMBL/GenBank/DDBJ databases">
        <title>The genome sequence of Knoellia sinensis.</title>
        <authorList>
            <person name="Zhu W."/>
            <person name="Wang G."/>
        </authorList>
    </citation>
    <scope>NUCLEOTIDE SEQUENCE [LARGE SCALE GENOMIC DNA]</scope>
    <source>
        <strain evidence="1 2">KCTC 19936</strain>
    </source>
</reference>
<dbReference type="GO" id="GO:0016791">
    <property type="term" value="F:phosphatase activity"/>
    <property type="evidence" value="ECO:0007669"/>
    <property type="project" value="TreeGrafter"/>
</dbReference>
<gene>
    <name evidence="1" type="ORF">N802_16655</name>
</gene>
<dbReference type="PANTHER" id="PTHR19288">
    <property type="entry name" value="4-NITROPHENYLPHOSPHATASE-RELATED"/>
    <property type="match status" value="1"/>
</dbReference>
<dbReference type="InterPro" id="IPR023214">
    <property type="entry name" value="HAD_sf"/>
</dbReference>